<dbReference type="InterPro" id="IPR036374">
    <property type="entry name" value="OxRdtase_Mopterin-bd_sf"/>
</dbReference>
<dbReference type="CDD" id="cd02109">
    <property type="entry name" value="arch_bact_SO_family_Moco"/>
    <property type="match status" value="1"/>
</dbReference>
<dbReference type="EMBL" id="DSFP01000040">
    <property type="protein sequence ID" value="HEW45999.1"/>
    <property type="molecule type" value="Genomic_DNA"/>
</dbReference>
<dbReference type="Pfam" id="PF00174">
    <property type="entry name" value="Oxidored_molyb"/>
    <property type="match status" value="1"/>
</dbReference>
<dbReference type="InterPro" id="IPR000572">
    <property type="entry name" value="OxRdtase_Mopterin-bd_dom"/>
</dbReference>
<feature type="domain" description="Oxidoreductase molybdopterin-binding" evidence="1">
    <location>
        <begin position="33"/>
        <end position="178"/>
    </location>
</feature>
<dbReference type="PANTHER" id="PTHR43032">
    <property type="entry name" value="PROTEIN-METHIONINE-SULFOXIDE REDUCTASE"/>
    <property type="match status" value="1"/>
</dbReference>
<proteinExistence type="predicted"/>
<name>A0A7C2VAA5_9AQUI</name>
<reference evidence="2" key="1">
    <citation type="journal article" date="2020" name="mSystems">
        <title>Genome- and Community-Level Interaction Insights into Carbon Utilization and Element Cycling Functions of Hydrothermarchaeota in Hydrothermal Sediment.</title>
        <authorList>
            <person name="Zhou Z."/>
            <person name="Liu Y."/>
            <person name="Xu W."/>
            <person name="Pan J."/>
            <person name="Luo Z.H."/>
            <person name="Li M."/>
        </authorList>
    </citation>
    <scope>NUCLEOTIDE SEQUENCE [LARGE SCALE GENOMIC DNA]</scope>
    <source>
        <strain evidence="2">SpSt-132</strain>
    </source>
</reference>
<gene>
    <name evidence="2" type="ORF">ENO47_04925</name>
</gene>
<comment type="caution">
    <text evidence="2">The sequence shown here is derived from an EMBL/GenBank/DDBJ whole genome shotgun (WGS) entry which is preliminary data.</text>
</comment>
<dbReference type="PANTHER" id="PTHR43032:SF4">
    <property type="entry name" value="OXIDOREDUCTASE MOLYBDOPTERIN-BINDING DOMAIN-CONTAINING PROTEIN"/>
    <property type="match status" value="1"/>
</dbReference>
<evidence type="ECO:0000259" key="1">
    <source>
        <dbReference type="Pfam" id="PF00174"/>
    </source>
</evidence>
<evidence type="ECO:0000313" key="2">
    <source>
        <dbReference type="EMBL" id="HEW45999.1"/>
    </source>
</evidence>
<sequence>MKRIVSPINLREDRLPPGQRWISAPIVYDIVDEVPQWDINSYRFKVFGLVENPIELSHEDILKMPSVELVADFHCVTRWSVKEILWEGVQTSYILDLAKPKANAKYALIHCLEGYTTNLPLEYLYYEDSILAYKMYGKPIPLRHGYPLRLVVPSLYAWKSAKYVWGIELLEEDVPGFWEQRGYNMRGDPWKEERYW</sequence>
<dbReference type="SUPFAM" id="SSF56524">
    <property type="entry name" value="Oxidoreductase molybdopterin-binding domain"/>
    <property type="match status" value="1"/>
</dbReference>
<protein>
    <submittedName>
        <fullName evidence="2">Sulfite oxidase-like oxidoreductase</fullName>
    </submittedName>
</protein>
<organism evidence="2">
    <name type="scientific">Hydrogenobacter sp</name>
    <dbReference type="NCBI Taxonomy" id="2152829"/>
    <lineage>
        <taxon>Bacteria</taxon>
        <taxon>Pseudomonadati</taxon>
        <taxon>Aquificota</taxon>
        <taxon>Aquificia</taxon>
        <taxon>Aquificales</taxon>
        <taxon>Aquificaceae</taxon>
        <taxon>Hydrogenobacter</taxon>
    </lineage>
</organism>
<accession>A0A7C2VAA5</accession>
<dbReference type="Gene3D" id="3.90.420.10">
    <property type="entry name" value="Oxidoreductase, molybdopterin-binding domain"/>
    <property type="match status" value="1"/>
</dbReference>
<dbReference type="AlphaFoldDB" id="A0A7C2VAA5"/>